<evidence type="ECO:0000313" key="1">
    <source>
        <dbReference type="EMBL" id="RDY27553.1"/>
    </source>
</evidence>
<dbReference type="Gene3D" id="3.40.30.10">
    <property type="entry name" value="Glutaredoxin"/>
    <property type="match status" value="1"/>
</dbReference>
<organism evidence="1 2">
    <name type="scientific">Romboutsia weinsteinii</name>
    <dbReference type="NCBI Taxonomy" id="2020949"/>
    <lineage>
        <taxon>Bacteria</taxon>
        <taxon>Bacillati</taxon>
        <taxon>Bacillota</taxon>
        <taxon>Clostridia</taxon>
        <taxon>Peptostreptococcales</taxon>
        <taxon>Peptostreptococcaceae</taxon>
        <taxon>Romboutsia</taxon>
    </lineage>
</organism>
<dbReference type="Proteomes" id="UP000215694">
    <property type="component" value="Unassembled WGS sequence"/>
</dbReference>
<evidence type="ECO:0000313" key="2">
    <source>
        <dbReference type="Proteomes" id="UP000215694"/>
    </source>
</evidence>
<comment type="caution">
    <text evidence="1">The sequence shown here is derived from an EMBL/GenBank/DDBJ whole genome shotgun (WGS) entry which is preliminary data.</text>
</comment>
<accession>A0A371J4B1</accession>
<protein>
    <recommendedName>
        <fullName evidence="3">Thioredoxin family protein</fullName>
    </recommendedName>
</protein>
<dbReference type="EMBL" id="NOJY02000012">
    <property type="protein sequence ID" value="RDY27553.1"/>
    <property type="molecule type" value="Genomic_DNA"/>
</dbReference>
<reference evidence="1 2" key="1">
    <citation type="journal article" date="2017" name="Genome Announc.">
        <title>Draft Genome Sequence of Romboutsia weinsteinii sp. nov. Strain CCRI-19649(T) Isolated from Surface Water.</title>
        <authorList>
            <person name="Maheux A.F."/>
            <person name="Boudreau D.K."/>
            <person name="Berube E."/>
            <person name="Boissinot M."/>
            <person name="Cantin P."/>
            <person name="Raymond F."/>
            <person name="Corbeil J."/>
            <person name="Omar R.F."/>
            <person name="Bergeron M.G."/>
        </authorList>
    </citation>
    <scope>NUCLEOTIDE SEQUENCE [LARGE SCALE GENOMIC DNA]</scope>
    <source>
        <strain evidence="1 2">CCRI-19649</strain>
    </source>
</reference>
<sequence length="166" mass="18991">METMTLEELLEIGVNFEASVGMGTKSERARIPKNYSRINLSDDTINEIINIDKKITFLVSGEIWCPDFQLNATVLHRFCELNPNFDISVITMARGKKYLSSILGRDKESFKGPTVVALDKDLNILGQFEERPKSVRAIENFEDIKLDYYKGKYLLDSASDFLEIIR</sequence>
<evidence type="ECO:0008006" key="3">
    <source>
        <dbReference type="Google" id="ProtNLM"/>
    </source>
</evidence>
<name>A0A371J4B1_9FIRM</name>
<dbReference type="AlphaFoldDB" id="A0A371J4B1"/>
<dbReference type="RefSeq" id="WP_094365934.1">
    <property type="nucleotide sequence ID" value="NZ_NOJY02000012.1"/>
</dbReference>
<keyword evidence="2" id="KW-1185">Reference proteome</keyword>
<dbReference type="Pfam" id="PF14595">
    <property type="entry name" value="Thioredoxin_9"/>
    <property type="match status" value="1"/>
</dbReference>
<gene>
    <name evidence="1" type="ORF">CHL78_008790</name>
</gene>
<proteinExistence type="predicted"/>
<dbReference type="OrthoDB" id="6120799at2"/>